<evidence type="ECO:0000259" key="5">
    <source>
        <dbReference type="PROSITE" id="PS50887"/>
    </source>
</evidence>
<dbReference type="Proteomes" id="UP001139559">
    <property type="component" value="Unassembled WGS sequence"/>
</dbReference>
<gene>
    <name evidence="6" type="ORF">KP803_15360</name>
</gene>
<proteinExistence type="predicted"/>
<feature type="transmembrane region" description="Helical" evidence="4">
    <location>
        <begin position="99"/>
        <end position="117"/>
    </location>
</feature>
<dbReference type="EC" id="2.7.7.65" evidence="2"/>
<dbReference type="GO" id="GO:0052621">
    <property type="term" value="F:diguanylate cyclase activity"/>
    <property type="evidence" value="ECO:0007669"/>
    <property type="project" value="UniProtKB-EC"/>
</dbReference>
<dbReference type="PANTHER" id="PTHR45138:SF9">
    <property type="entry name" value="DIGUANYLATE CYCLASE DGCM-RELATED"/>
    <property type="match status" value="1"/>
</dbReference>
<organism evidence="6 7">
    <name type="scientific">Vibrio amylolyticus</name>
    <dbReference type="NCBI Taxonomy" id="2847292"/>
    <lineage>
        <taxon>Bacteria</taxon>
        <taxon>Pseudomonadati</taxon>
        <taxon>Pseudomonadota</taxon>
        <taxon>Gammaproteobacteria</taxon>
        <taxon>Vibrionales</taxon>
        <taxon>Vibrionaceae</taxon>
        <taxon>Vibrio</taxon>
    </lineage>
</organism>
<dbReference type="AlphaFoldDB" id="A0A9X1XJZ3"/>
<dbReference type="FunFam" id="3.30.70.270:FF:000001">
    <property type="entry name" value="Diguanylate cyclase domain protein"/>
    <property type="match status" value="1"/>
</dbReference>
<dbReference type="InterPro" id="IPR050469">
    <property type="entry name" value="Diguanylate_Cyclase"/>
</dbReference>
<dbReference type="SMART" id="SM00267">
    <property type="entry name" value="GGDEF"/>
    <property type="match status" value="1"/>
</dbReference>
<dbReference type="PROSITE" id="PS50887">
    <property type="entry name" value="GGDEF"/>
    <property type="match status" value="1"/>
</dbReference>
<dbReference type="PANTHER" id="PTHR45138">
    <property type="entry name" value="REGULATORY COMPONENTS OF SENSORY TRANSDUCTION SYSTEM"/>
    <property type="match status" value="1"/>
</dbReference>
<keyword evidence="4" id="KW-0472">Membrane</keyword>
<keyword evidence="7" id="KW-1185">Reference proteome</keyword>
<evidence type="ECO:0000313" key="6">
    <source>
        <dbReference type="EMBL" id="MCK6264657.1"/>
    </source>
</evidence>
<sequence>MEDFSLDMRTLNFIMILFSVIYCIGLLLFQIAQKPIEGLTLFSFSIFLIGSGPFLLSFRGIIPDYLSIVSSNMLIVLGFHLTLYSLSIFRGYSTRFSQLSSILLLVVLACFIYFTYYDPSIRIRIVTISLFLAFVTLSTAFVTIKGKNEDLPLAVRMMALPFVAYSVFMAVRAVLAINEAEIADFMQAKLVHQLTFLFSIVLIVAMSFSMLWLINARLLRANEHLLHQDPLTKLQNRRALNDTIWHFQHKAQYAPVSIIMSDVDNFKSINDQYGHLVGDDVIQIVANTTQHKLSDSAAAFRLGGDEIMILIPSCTLIEAEVWANQLRQTLSGVTLATQPELQLTVSFGIALLSPTKNWQESVEKADKALYQSKRNGRNTVSIVA</sequence>
<keyword evidence="4" id="KW-1133">Transmembrane helix</keyword>
<comment type="cofactor">
    <cofactor evidence="1">
        <name>Mg(2+)</name>
        <dbReference type="ChEBI" id="CHEBI:18420"/>
    </cofactor>
</comment>
<evidence type="ECO:0000256" key="2">
    <source>
        <dbReference type="ARBA" id="ARBA00012528"/>
    </source>
</evidence>
<comment type="caution">
    <text evidence="6">The sequence shown here is derived from an EMBL/GenBank/DDBJ whole genome shotgun (WGS) entry which is preliminary data.</text>
</comment>
<feature type="domain" description="GGDEF" evidence="5">
    <location>
        <begin position="254"/>
        <end position="384"/>
    </location>
</feature>
<feature type="transmembrane region" description="Helical" evidence="4">
    <location>
        <begin position="123"/>
        <end position="142"/>
    </location>
</feature>
<dbReference type="NCBIfam" id="TIGR00254">
    <property type="entry name" value="GGDEF"/>
    <property type="match status" value="1"/>
</dbReference>
<comment type="catalytic activity">
    <reaction evidence="3">
        <text>2 GTP = 3',3'-c-di-GMP + 2 diphosphate</text>
        <dbReference type="Rhea" id="RHEA:24898"/>
        <dbReference type="ChEBI" id="CHEBI:33019"/>
        <dbReference type="ChEBI" id="CHEBI:37565"/>
        <dbReference type="ChEBI" id="CHEBI:58805"/>
        <dbReference type="EC" id="2.7.7.65"/>
    </reaction>
</comment>
<dbReference type="InterPro" id="IPR043128">
    <property type="entry name" value="Rev_trsase/Diguanyl_cyclase"/>
</dbReference>
<dbReference type="InterPro" id="IPR029787">
    <property type="entry name" value="Nucleotide_cyclase"/>
</dbReference>
<dbReference type="SUPFAM" id="SSF55073">
    <property type="entry name" value="Nucleotide cyclase"/>
    <property type="match status" value="1"/>
</dbReference>
<dbReference type="Gene3D" id="3.30.70.270">
    <property type="match status" value="1"/>
</dbReference>
<evidence type="ECO:0000256" key="3">
    <source>
        <dbReference type="ARBA" id="ARBA00034247"/>
    </source>
</evidence>
<dbReference type="EMBL" id="JAJHVV010000009">
    <property type="protein sequence ID" value="MCK6264657.1"/>
    <property type="molecule type" value="Genomic_DNA"/>
</dbReference>
<dbReference type="RefSeq" id="WP_248009730.1">
    <property type="nucleotide sequence ID" value="NZ_JAJHVV010000009.1"/>
</dbReference>
<dbReference type="InterPro" id="IPR000160">
    <property type="entry name" value="GGDEF_dom"/>
</dbReference>
<feature type="transmembrane region" description="Helical" evidence="4">
    <location>
        <begin position="195"/>
        <end position="214"/>
    </location>
</feature>
<evidence type="ECO:0000256" key="4">
    <source>
        <dbReference type="SAM" id="Phobius"/>
    </source>
</evidence>
<reference evidence="6" key="1">
    <citation type="submission" date="2021-11" db="EMBL/GenBank/DDBJ databases">
        <title>Vibrio ZSDE26 sp. nov. and Vibrio ZSDZ34 sp. nov., isolated from coastal seawater in Qingdao.</title>
        <authorList>
            <person name="Zhang P."/>
        </authorList>
    </citation>
    <scope>NUCLEOTIDE SEQUENCE</scope>
    <source>
        <strain evidence="6">ZSDE26</strain>
    </source>
</reference>
<feature type="transmembrane region" description="Helical" evidence="4">
    <location>
        <begin position="41"/>
        <end position="62"/>
    </location>
</feature>
<feature type="transmembrane region" description="Helical" evidence="4">
    <location>
        <begin position="154"/>
        <end position="175"/>
    </location>
</feature>
<protein>
    <recommendedName>
        <fullName evidence="2">diguanylate cyclase</fullName>
        <ecNumber evidence="2">2.7.7.65</ecNumber>
    </recommendedName>
</protein>
<keyword evidence="4" id="KW-0812">Transmembrane</keyword>
<dbReference type="Pfam" id="PF00990">
    <property type="entry name" value="GGDEF"/>
    <property type="match status" value="1"/>
</dbReference>
<accession>A0A9X1XJZ3</accession>
<evidence type="ECO:0000313" key="7">
    <source>
        <dbReference type="Proteomes" id="UP001139559"/>
    </source>
</evidence>
<evidence type="ECO:0000256" key="1">
    <source>
        <dbReference type="ARBA" id="ARBA00001946"/>
    </source>
</evidence>
<dbReference type="CDD" id="cd01949">
    <property type="entry name" value="GGDEF"/>
    <property type="match status" value="1"/>
</dbReference>
<feature type="transmembrane region" description="Helical" evidence="4">
    <location>
        <begin position="68"/>
        <end position="87"/>
    </location>
</feature>
<feature type="transmembrane region" description="Helical" evidence="4">
    <location>
        <begin position="12"/>
        <end position="29"/>
    </location>
</feature>
<name>A0A9X1XJZ3_9VIBR</name>